<feature type="region of interest" description="Disordered" evidence="1">
    <location>
        <begin position="1"/>
        <end position="54"/>
    </location>
</feature>
<evidence type="ECO:0000313" key="2">
    <source>
        <dbReference type="Ensembl" id="ENSAOWP00000000907.1"/>
    </source>
</evidence>
<evidence type="ECO:0000256" key="1">
    <source>
        <dbReference type="SAM" id="MobiDB-lite"/>
    </source>
</evidence>
<sequence>SSTPHTHKGKGKKKKKKNEKEEKSELLLTLPTSPPGTGSAATVLGAPRVGKRHKARKICLVSMPPRTPGYAKIRKHMHSDTLAEQVQQMKQKAQVC</sequence>
<organism evidence="2 3">
    <name type="scientific">Apteryx owenii</name>
    <name type="common">Little spotted kiwi</name>
    <dbReference type="NCBI Taxonomy" id="8824"/>
    <lineage>
        <taxon>Eukaryota</taxon>
        <taxon>Metazoa</taxon>
        <taxon>Chordata</taxon>
        <taxon>Craniata</taxon>
        <taxon>Vertebrata</taxon>
        <taxon>Euteleostomi</taxon>
        <taxon>Archelosauria</taxon>
        <taxon>Archosauria</taxon>
        <taxon>Dinosauria</taxon>
        <taxon>Saurischia</taxon>
        <taxon>Theropoda</taxon>
        <taxon>Coelurosauria</taxon>
        <taxon>Aves</taxon>
        <taxon>Palaeognathae</taxon>
        <taxon>Apterygiformes</taxon>
        <taxon>Apterygidae</taxon>
        <taxon>Apteryx</taxon>
    </lineage>
</organism>
<keyword evidence="3" id="KW-1185">Reference proteome</keyword>
<evidence type="ECO:0000313" key="3">
    <source>
        <dbReference type="Proteomes" id="UP000694424"/>
    </source>
</evidence>
<reference evidence="2" key="1">
    <citation type="submission" date="2025-08" db="UniProtKB">
        <authorList>
            <consortium name="Ensembl"/>
        </authorList>
    </citation>
    <scope>IDENTIFICATION</scope>
</reference>
<name>A0A8B9NRE2_APTOW</name>
<dbReference type="Ensembl" id="ENSAOWT00000001030.1">
    <property type="protein sequence ID" value="ENSAOWP00000000907.1"/>
    <property type="gene ID" value="ENSAOWG00000000677.1"/>
</dbReference>
<feature type="compositionally biased region" description="Low complexity" evidence="1">
    <location>
        <begin position="26"/>
        <end position="39"/>
    </location>
</feature>
<dbReference type="Proteomes" id="UP000694424">
    <property type="component" value="Unplaced"/>
</dbReference>
<reference evidence="2" key="2">
    <citation type="submission" date="2025-09" db="UniProtKB">
        <authorList>
            <consortium name="Ensembl"/>
        </authorList>
    </citation>
    <scope>IDENTIFICATION</scope>
</reference>
<accession>A0A8B9NRE2</accession>
<dbReference type="AlphaFoldDB" id="A0A8B9NRE2"/>
<protein>
    <submittedName>
        <fullName evidence="2">Uncharacterized protein</fullName>
    </submittedName>
</protein>
<proteinExistence type="predicted"/>
<feature type="compositionally biased region" description="Basic residues" evidence="1">
    <location>
        <begin position="1"/>
        <end position="17"/>
    </location>
</feature>